<keyword evidence="3" id="KW-1185">Reference proteome</keyword>
<evidence type="ECO:0008006" key="4">
    <source>
        <dbReference type="Google" id="ProtNLM"/>
    </source>
</evidence>
<accession>A0ABZ0S051</accession>
<gene>
    <name evidence="2" type="ORF">R6U77_03885</name>
</gene>
<proteinExistence type="predicted"/>
<protein>
    <recommendedName>
        <fullName evidence="4">DUF4320 family protein</fullName>
    </recommendedName>
</protein>
<dbReference type="RefSeq" id="WP_319837529.1">
    <property type="nucleotide sequence ID" value="NZ_CP137624.1"/>
</dbReference>
<dbReference type="Proteomes" id="UP001322664">
    <property type="component" value="Chromosome"/>
</dbReference>
<organism evidence="2 3">
    <name type="scientific">Lysinibacillus louembei</name>
    <dbReference type="NCBI Taxonomy" id="1470088"/>
    <lineage>
        <taxon>Bacteria</taxon>
        <taxon>Bacillati</taxon>
        <taxon>Bacillota</taxon>
        <taxon>Bacilli</taxon>
        <taxon>Bacillales</taxon>
        <taxon>Bacillaceae</taxon>
        <taxon>Lysinibacillus</taxon>
    </lineage>
</organism>
<evidence type="ECO:0000256" key="1">
    <source>
        <dbReference type="SAM" id="Phobius"/>
    </source>
</evidence>
<reference evidence="2 3" key="1">
    <citation type="submission" date="2023-09" db="EMBL/GenBank/DDBJ databases">
        <authorList>
            <person name="Page C.A."/>
            <person name="Perez-Diaz I.M."/>
        </authorList>
    </citation>
    <scope>NUCLEOTIDE SEQUENCE [LARGE SCALE GENOMIC DNA]</scope>
    <source>
        <strain evidence="2 3">Ll15</strain>
    </source>
</reference>
<keyword evidence="1" id="KW-1133">Transmembrane helix</keyword>
<evidence type="ECO:0000313" key="3">
    <source>
        <dbReference type="Proteomes" id="UP001322664"/>
    </source>
</evidence>
<sequence length="124" mass="13472">MYIIIAIVAISVVTAIINIMFVSKKIKTHRQSNKMRKNILAEGQSAKAIINAIQATNASLGGQHPKVILDLAVTMPNGETLQTAVETYIHIVHVPSFQPGKEIDVKYLIIDGIPKFEVVGAVVL</sequence>
<dbReference type="EMBL" id="CP137624">
    <property type="protein sequence ID" value="WPK12856.1"/>
    <property type="molecule type" value="Genomic_DNA"/>
</dbReference>
<name>A0ABZ0S051_9BACI</name>
<keyword evidence="1" id="KW-0472">Membrane</keyword>
<evidence type="ECO:0000313" key="2">
    <source>
        <dbReference type="EMBL" id="WPK12856.1"/>
    </source>
</evidence>
<keyword evidence="1" id="KW-0812">Transmembrane</keyword>
<feature type="transmembrane region" description="Helical" evidence="1">
    <location>
        <begin position="6"/>
        <end position="26"/>
    </location>
</feature>